<evidence type="ECO:0000313" key="2">
    <source>
        <dbReference type="EMBL" id="SDZ51136.1"/>
    </source>
</evidence>
<dbReference type="SUPFAM" id="SSF88659">
    <property type="entry name" value="Sigma3 and sigma4 domains of RNA polymerase sigma factors"/>
    <property type="match status" value="1"/>
</dbReference>
<protein>
    <submittedName>
        <fullName evidence="2">Sigma-70, region 4</fullName>
    </submittedName>
</protein>
<dbReference type="EMBL" id="FNPI01000015">
    <property type="protein sequence ID" value="SDZ51136.1"/>
    <property type="molecule type" value="Genomic_DNA"/>
</dbReference>
<gene>
    <name evidence="2" type="ORF">SAMN05421736_11573</name>
</gene>
<dbReference type="Gene3D" id="1.10.10.10">
    <property type="entry name" value="Winged helix-like DNA-binding domain superfamily/Winged helix DNA-binding domain"/>
    <property type="match status" value="1"/>
</dbReference>
<dbReference type="Pfam" id="PF04545">
    <property type="entry name" value="Sigma70_r4"/>
    <property type="match status" value="1"/>
</dbReference>
<dbReference type="InterPro" id="IPR036388">
    <property type="entry name" value="WH-like_DNA-bd_sf"/>
</dbReference>
<evidence type="ECO:0000313" key="3">
    <source>
        <dbReference type="Proteomes" id="UP000198935"/>
    </source>
</evidence>
<dbReference type="GO" id="GO:0003700">
    <property type="term" value="F:DNA-binding transcription factor activity"/>
    <property type="evidence" value="ECO:0007669"/>
    <property type="project" value="InterPro"/>
</dbReference>
<accession>A0A1H3TLP3</accession>
<dbReference type="InterPro" id="IPR013324">
    <property type="entry name" value="RNA_pol_sigma_r3/r4-like"/>
</dbReference>
<dbReference type="AlphaFoldDB" id="A0A1H3TLP3"/>
<proteinExistence type="predicted"/>
<sequence length="122" mass="14181">MGKSMYDKEAKDRQYSTRYHTLGTSSGVRRLLRDYHTLKERRYKGDYVACDILTDLETAISLARLTTRQSETLGLIYFKDFTQKKAAERLGLRQDTISRHEKAAIQKVGAVYQFWTDVSEGY</sequence>
<feature type="domain" description="RNA polymerase sigma-70 region 4" evidence="1">
    <location>
        <begin position="62"/>
        <end position="108"/>
    </location>
</feature>
<keyword evidence="3" id="KW-1185">Reference proteome</keyword>
<dbReference type="STRING" id="1503961.SAMN05421736_11573"/>
<dbReference type="Proteomes" id="UP000198935">
    <property type="component" value="Unassembled WGS sequence"/>
</dbReference>
<evidence type="ECO:0000259" key="1">
    <source>
        <dbReference type="Pfam" id="PF04545"/>
    </source>
</evidence>
<organism evidence="2 3">
    <name type="scientific">Evansella caseinilytica</name>
    <dbReference type="NCBI Taxonomy" id="1503961"/>
    <lineage>
        <taxon>Bacteria</taxon>
        <taxon>Bacillati</taxon>
        <taxon>Bacillota</taxon>
        <taxon>Bacilli</taxon>
        <taxon>Bacillales</taxon>
        <taxon>Bacillaceae</taxon>
        <taxon>Evansella</taxon>
    </lineage>
</organism>
<name>A0A1H3TLP3_9BACI</name>
<dbReference type="InterPro" id="IPR007630">
    <property type="entry name" value="RNA_pol_sigma70_r4"/>
</dbReference>
<dbReference type="GO" id="GO:0006352">
    <property type="term" value="P:DNA-templated transcription initiation"/>
    <property type="evidence" value="ECO:0007669"/>
    <property type="project" value="InterPro"/>
</dbReference>
<reference evidence="3" key="1">
    <citation type="submission" date="2016-10" db="EMBL/GenBank/DDBJ databases">
        <authorList>
            <person name="Varghese N."/>
            <person name="Submissions S."/>
        </authorList>
    </citation>
    <scope>NUCLEOTIDE SEQUENCE [LARGE SCALE GENOMIC DNA]</scope>
    <source>
        <strain evidence="3">SP</strain>
    </source>
</reference>